<comment type="caution">
    <text evidence="4">The sequence shown here is derived from an EMBL/GenBank/DDBJ whole genome shotgun (WGS) entry which is preliminary data.</text>
</comment>
<feature type="compositionally biased region" description="Acidic residues" evidence="1">
    <location>
        <begin position="49"/>
        <end position="74"/>
    </location>
</feature>
<proteinExistence type="predicted"/>
<dbReference type="EMBL" id="JAAXKY010000090">
    <property type="protein sequence ID" value="NMH80152.1"/>
    <property type="molecule type" value="Genomic_DNA"/>
</dbReference>
<feature type="region of interest" description="Disordered" evidence="1">
    <location>
        <begin position="48"/>
        <end position="120"/>
    </location>
</feature>
<evidence type="ECO:0000256" key="3">
    <source>
        <dbReference type="SAM" id="SignalP"/>
    </source>
</evidence>
<evidence type="ECO:0000256" key="1">
    <source>
        <dbReference type="SAM" id="MobiDB-lite"/>
    </source>
</evidence>
<evidence type="ECO:0000256" key="2">
    <source>
        <dbReference type="SAM" id="Phobius"/>
    </source>
</evidence>
<dbReference type="RefSeq" id="WP_169398209.1">
    <property type="nucleotide sequence ID" value="NZ_BAAAJH010000005.1"/>
</dbReference>
<name>A0ABX1RJJ6_9PSEU</name>
<keyword evidence="2" id="KW-0812">Transmembrane</keyword>
<keyword evidence="3" id="KW-0732">Signal</keyword>
<feature type="compositionally biased region" description="Low complexity" evidence="1">
    <location>
        <begin position="88"/>
        <end position="120"/>
    </location>
</feature>
<keyword evidence="5" id="KW-1185">Reference proteome</keyword>
<keyword evidence="2" id="KW-0472">Membrane</keyword>
<reference evidence="4 5" key="1">
    <citation type="submission" date="2020-04" db="EMBL/GenBank/DDBJ databases">
        <authorList>
            <person name="Klaysubun C."/>
            <person name="Duangmal K."/>
            <person name="Lipun K."/>
        </authorList>
    </citation>
    <scope>NUCLEOTIDE SEQUENCE [LARGE SCALE GENOMIC DNA]</scope>
    <source>
        <strain evidence="4 5">JCM 11839</strain>
    </source>
</reference>
<feature type="chain" id="PRO_5046482686" evidence="3">
    <location>
        <begin position="27"/>
        <end position="150"/>
    </location>
</feature>
<accession>A0ABX1RJJ6</accession>
<gene>
    <name evidence="4" type="ORF">HF577_24065</name>
</gene>
<evidence type="ECO:0000313" key="5">
    <source>
        <dbReference type="Proteomes" id="UP001296706"/>
    </source>
</evidence>
<protein>
    <submittedName>
        <fullName evidence="4">Calcium-binding protein</fullName>
    </submittedName>
</protein>
<feature type="signal peptide" evidence="3">
    <location>
        <begin position="1"/>
        <end position="26"/>
    </location>
</feature>
<feature type="transmembrane region" description="Helical" evidence="2">
    <location>
        <begin position="120"/>
        <end position="142"/>
    </location>
</feature>
<keyword evidence="2" id="KW-1133">Transmembrane helix</keyword>
<organism evidence="4 5">
    <name type="scientific">Pseudonocardia xinjiangensis</name>
    <dbReference type="NCBI Taxonomy" id="75289"/>
    <lineage>
        <taxon>Bacteria</taxon>
        <taxon>Bacillati</taxon>
        <taxon>Actinomycetota</taxon>
        <taxon>Actinomycetes</taxon>
        <taxon>Pseudonocardiales</taxon>
        <taxon>Pseudonocardiaceae</taxon>
        <taxon>Pseudonocardia</taxon>
    </lineage>
</organism>
<sequence>MRVRTTAAAIVLAAASSLTFAGLAHAQPGDNDCGNYSSQEEAQTAFDDAAGDDNVDDLTNLDEDNDGNACDDFDFAANDDNNDDNNAADDTTTAAPAPAPQVAAAPAGGVDTGDGSTDDMLPGLLVLSGLTTLGAGAGALALRRSARRSD</sequence>
<evidence type="ECO:0000313" key="4">
    <source>
        <dbReference type="EMBL" id="NMH80152.1"/>
    </source>
</evidence>
<dbReference type="Proteomes" id="UP001296706">
    <property type="component" value="Unassembled WGS sequence"/>
</dbReference>